<accession>A0AAF0DFG2</accession>
<evidence type="ECO:0000313" key="2">
    <source>
        <dbReference type="EMBL" id="WEW57557.1"/>
    </source>
</evidence>
<feature type="region of interest" description="Disordered" evidence="1">
    <location>
        <begin position="86"/>
        <end position="136"/>
    </location>
</feature>
<feature type="compositionally biased region" description="Low complexity" evidence="1">
    <location>
        <begin position="99"/>
        <end position="136"/>
    </location>
</feature>
<dbReference type="EMBL" id="CP120628">
    <property type="protein sequence ID" value="WEW57557.1"/>
    <property type="molecule type" value="Genomic_DNA"/>
</dbReference>
<reference evidence="2" key="1">
    <citation type="submission" date="2023-03" db="EMBL/GenBank/DDBJ databases">
        <title>Emydomyces testavorans Genome Sequence.</title>
        <authorList>
            <person name="Hoyer L."/>
        </authorList>
    </citation>
    <scope>NUCLEOTIDE SEQUENCE</scope>
    <source>
        <strain evidence="2">16-2883</strain>
    </source>
</reference>
<name>A0AAF0DFG2_9EURO</name>
<feature type="compositionally biased region" description="Pro residues" evidence="1">
    <location>
        <begin position="87"/>
        <end position="98"/>
    </location>
</feature>
<protein>
    <submittedName>
        <fullName evidence="2">Uncharacterized protein</fullName>
    </submittedName>
</protein>
<keyword evidence="3" id="KW-1185">Reference proteome</keyword>
<evidence type="ECO:0000313" key="3">
    <source>
        <dbReference type="Proteomes" id="UP001219355"/>
    </source>
</evidence>
<dbReference type="AlphaFoldDB" id="A0AAF0DFG2"/>
<feature type="compositionally biased region" description="Low complexity" evidence="1">
    <location>
        <begin position="1"/>
        <end position="10"/>
    </location>
</feature>
<gene>
    <name evidence="2" type="ORF">PRK78_003024</name>
</gene>
<evidence type="ECO:0000256" key="1">
    <source>
        <dbReference type="SAM" id="MobiDB-lite"/>
    </source>
</evidence>
<dbReference type="Proteomes" id="UP001219355">
    <property type="component" value="Chromosome 2"/>
</dbReference>
<organism evidence="2 3">
    <name type="scientific">Emydomyces testavorans</name>
    <dbReference type="NCBI Taxonomy" id="2070801"/>
    <lineage>
        <taxon>Eukaryota</taxon>
        <taxon>Fungi</taxon>
        <taxon>Dikarya</taxon>
        <taxon>Ascomycota</taxon>
        <taxon>Pezizomycotina</taxon>
        <taxon>Eurotiomycetes</taxon>
        <taxon>Eurotiomycetidae</taxon>
        <taxon>Onygenales</taxon>
        <taxon>Nannizziopsiaceae</taxon>
        <taxon>Emydomyces</taxon>
    </lineage>
</organism>
<proteinExistence type="predicted"/>
<sequence>MAGQQSSSSPPAAPGAPVQEASQNTGFPVYHRIYPGEMLAVQWQYTPQLQQAGHAYVYLSHWLSTSTQIQPLIYYWPSANPMNMPFAPLPPVPPPSPIPTQEQQQQQQQQEHSPSPPIASSTPTPQTNTTTSQTHPQIHEAISTYLGPYHTRSTHPHSEERQLQAALLESYQQQPGIPPTTGSADSDPSTALVRTHNSLTTVGRYPEHTFPPAAPAAAGNNTRSANAAETCVLCNTNQTTCQHPRIADGARLCEACFTEMFLAEVHASRTS</sequence>
<feature type="region of interest" description="Disordered" evidence="1">
    <location>
        <begin position="1"/>
        <end position="22"/>
    </location>
</feature>